<feature type="region of interest" description="Disordered" evidence="7">
    <location>
        <begin position="48"/>
        <end position="79"/>
    </location>
</feature>
<dbReference type="GO" id="GO:0003714">
    <property type="term" value="F:transcription corepressor activity"/>
    <property type="evidence" value="ECO:0007669"/>
    <property type="project" value="InterPro"/>
</dbReference>
<evidence type="ECO:0000313" key="9">
    <source>
        <dbReference type="EMBL" id="KAG6492764.1"/>
    </source>
</evidence>
<dbReference type="Pfam" id="PF00628">
    <property type="entry name" value="PHD"/>
    <property type="match status" value="1"/>
</dbReference>
<dbReference type="Proteomes" id="UP000734854">
    <property type="component" value="Unassembled WGS sequence"/>
</dbReference>
<evidence type="ECO:0000256" key="7">
    <source>
        <dbReference type="SAM" id="MobiDB-lite"/>
    </source>
</evidence>
<comment type="subcellular location">
    <subcellularLocation>
        <location evidence="1">Nucleus</location>
    </subcellularLocation>
</comment>
<feature type="compositionally biased region" description="Basic and acidic residues" evidence="7">
    <location>
        <begin position="192"/>
        <end position="214"/>
    </location>
</feature>
<dbReference type="Gene3D" id="3.30.40.10">
    <property type="entry name" value="Zinc/RING finger domain, C3HC4 (zinc finger)"/>
    <property type="match status" value="1"/>
</dbReference>
<proteinExistence type="predicted"/>
<feature type="compositionally biased region" description="Polar residues" evidence="7">
    <location>
        <begin position="516"/>
        <end position="526"/>
    </location>
</feature>
<dbReference type="GO" id="GO:0006357">
    <property type="term" value="P:regulation of transcription by RNA polymerase II"/>
    <property type="evidence" value="ECO:0007669"/>
    <property type="project" value="TreeGrafter"/>
</dbReference>
<evidence type="ECO:0000256" key="3">
    <source>
        <dbReference type="ARBA" id="ARBA00022771"/>
    </source>
</evidence>
<keyword evidence="3 6" id="KW-0863">Zinc-finger</keyword>
<dbReference type="InterPro" id="IPR019787">
    <property type="entry name" value="Znf_PHD-finger"/>
</dbReference>
<comment type="caution">
    <text evidence="9">The sequence shown here is derived from an EMBL/GenBank/DDBJ whole genome shotgun (WGS) entry which is preliminary data.</text>
</comment>
<name>A0A8J5FRA3_ZINOF</name>
<dbReference type="Pfam" id="PF16135">
    <property type="entry name" value="TDBD"/>
    <property type="match status" value="1"/>
</dbReference>
<dbReference type="SMART" id="SM00249">
    <property type="entry name" value="PHD"/>
    <property type="match status" value="2"/>
</dbReference>
<dbReference type="CDD" id="cd15539">
    <property type="entry name" value="PHD1_AIRE"/>
    <property type="match status" value="1"/>
</dbReference>
<dbReference type="Pfam" id="PF23209">
    <property type="entry name" value="IDM1_C"/>
    <property type="match status" value="2"/>
</dbReference>
<dbReference type="GO" id="GO:0008270">
    <property type="term" value="F:zinc ion binding"/>
    <property type="evidence" value="ECO:0007669"/>
    <property type="project" value="UniProtKB-KW"/>
</dbReference>
<dbReference type="InterPro" id="IPR011011">
    <property type="entry name" value="Znf_FYVE_PHD"/>
</dbReference>
<feature type="compositionally biased region" description="Basic residues" evidence="7">
    <location>
        <begin position="490"/>
        <end position="502"/>
    </location>
</feature>
<evidence type="ECO:0000259" key="8">
    <source>
        <dbReference type="PROSITE" id="PS50016"/>
    </source>
</evidence>
<protein>
    <recommendedName>
        <fullName evidence="8">PHD-type domain-containing protein</fullName>
    </recommendedName>
</protein>
<feature type="compositionally biased region" description="Basic and acidic residues" evidence="7">
    <location>
        <begin position="503"/>
        <end position="515"/>
    </location>
</feature>
<feature type="compositionally biased region" description="Basic residues" evidence="7">
    <location>
        <begin position="332"/>
        <end position="350"/>
    </location>
</feature>
<keyword evidence="2" id="KW-0479">Metal-binding</keyword>
<dbReference type="InterPro" id="IPR054292">
    <property type="entry name" value="DUF7028"/>
</dbReference>
<feature type="region of interest" description="Disordered" evidence="7">
    <location>
        <begin position="110"/>
        <end position="234"/>
    </location>
</feature>
<accession>A0A8J5FRA3</accession>
<evidence type="ECO:0000256" key="5">
    <source>
        <dbReference type="ARBA" id="ARBA00023242"/>
    </source>
</evidence>
<feature type="compositionally biased region" description="Basic and acidic residues" evidence="7">
    <location>
        <begin position="222"/>
        <end position="234"/>
    </location>
</feature>
<feature type="compositionally biased region" description="Acidic residues" evidence="7">
    <location>
        <begin position="60"/>
        <end position="73"/>
    </location>
</feature>
<reference evidence="9 10" key="1">
    <citation type="submission" date="2020-08" db="EMBL/GenBank/DDBJ databases">
        <title>Plant Genome Project.</title>
        <authorList>
            <person name="Zhang R.-G."/>
        </authorList>
    </citation>
    <scope>NUCLEOTIDE SEQUENCE [LARGE SCALE GENOMIC DNA]</scope>
    <source>
        <tissue evidence="9">Rhizome</tissue>
    </source>
</reference>
<feature type="compositionally biased region" description="Basic and acidic residues" evidence="7">
    <location>
        <begin position="253"/>
        <end position="270"/>
    </location>
</feature>
<dbReference type="EMBL" id="JACMSC010000013">
    <property type="protein sequence ID" value="KAG6492764.1"/>
    <property type="molecule type" value="Genomic_DNA"/>
</dbReference>
<feature type="compositionally biased region" description="Basic and acidic residues" evidence="7">
    <location>
        <begin position="308"/>
        <end position="328"/>
    </location>
</feature>
<feature type="compositionally biased region" description="Polar residues" evidence="7">
    <location>
        <begin position="181"/>
        <end position="191"/>
    </location>
</feature>
<keyword evidence="10" id="KW-1185">Reference proteome</keyword>
<keyword evidence="4" id="KW-0862">Zinc</keyword>
<dbReference type="InterPro" id="IPR042163">
    <property type="entry name" value="PHF12"/>
</dbReference>
<keyword evidence="5" id="KW-0539">Nucleus</keyword>
<dbReference type="Pfam" id="PF22970">
    <property type="entry name" value="DUF7028"/>
    <property type="match status" value="1"/>
</dbReference>
<feature type="region of interest" description="Disordered" evidence="7">
    <location>
        <begin position="479"/>
        <end position="535"/>
    </location>
</feature>
<dbReference type="InterPro" id="IPR013083">
    <property type="entry name" value="Znf_RING/FYVE/PHD"/>
</dbReference>
<feature type="region of interest" description="Disordered" evidence="7">
    <location>
        <begin position="250"/>
        <end position="381"/>
    </location>
</feature>
<organism evidence="9 10">
    <name type="scientific">Zingiber officinale</name>
    <name type="common">Ginger</name>
    <name type="synonym">Amomum zingiber</name>
    <dbReference type="NCBI Taxonomy" id="94328"/>
    <lineage>
        <taxon>Eukaryota</taxon>
        <taxon>Viridiplantae</taxon>
        <taxon>Streptophyta</taxon>
        <taxon>Embryophyta</taxon>
        <taxon>Tracheophyta</taxon>
        <taxon>Spermatophyta</taxon>
        <taxon>Magnoliopsida</taxon>
        <taxon>Liliopsida</taxon>
        <taxon>Zingiberales</taxon>
        <taxon>Zingiberaceae</taxon>
        <taxon>Zingiber</taxon>
    </lineage>
</organism>
<evidence type="ECO:0000256" key="2">
    <source>
        <dbReference type="ARBA" id="ARBA00022723"/>
    </source>
</evidence>
<feature type="compositionally biased region" description="Basic and acidic residues" evidence="7">
    <location>
        <begin position="480"/>
        <end position="489"/>
    </location>
</feature>
<feature type="compositionally biased region" description="Basic and acidic residues" evidence="7">
    <location>
        <begin position="110"/>
        <end position="128"/>
    </location>
</feature>
<feature type="compositionally biased region" description="Polar residues" evidence="7">
    <location>
        <begin position="298"/>
        <end position="307"/>
    </location>
</feature>
<dbReference type="GO" id="GO:0005634">
    <property type="term" value="C:nucleus"/>
    <property type="evidence" value="ECO:0007669"/>
    <property type="project" value="UniProtKB-SubCell"/>
</dbReference>
<dbReference type="InterPro" id="IPR032308">
    <property type="entry name" value="TDBD"/>
</dbReference>
<gene>
    <name evidence="9" type="ORF">ZIOFF_047729</name>
</gene>
<dbReference type="PANTHER" id="PTHR46309">
    <property type="entry name" value="PHD FINGER PROTEIN 12"/>
    <property type="match status" value="1"/>
</dbReference>
<dbReference type="PANTHER" id="PTHR46309:SF1">
    <property type="entry name" value="PHD FINGER PROTEIN 12"/>
    <property type="match status" value="1"/>
</dbReference>
<evidence type="ECO:0000256" key="1">
    <source>
        <dbReference type="ARBA" id="ARBA00004123"/>
    </source>
</evidence>
<dbReference type="AlphaFoldDB" id="A0A8J5FRA3"/>
<dbReference type="SUPFAM" id="SSF57903">
    <property type="entry name" value="FYVE/PHD zinc finger"/>
    <property type="match status" value="1"/>
</dbReference>
<feature type="domain" description="PHD-type" evidence="8">
    <location>
        <begin position="672"/>
        <end position="717"/>
    </location>
</feature>
<sequence>MKKRRGIEVSAAEKVDGLNKDMKRRLIMSDSECNLDDCLASLRRADRGVSRNGDNSICGEDNEAEMKEEEENADVDKKEKVLKSYEGTQTDEVAVSCKKEVLETELERKCRIESSRAEVQSEKSKLDSSEQGGKKKFLSGGNMSKTVISDGVDEKEEMNVHKEGSSKSSVPAKRKRGRVMENQTLTNLQKTGKTETEKNKLIESPDKQKLEAKDNSSCVTGDRAEDIGVSRPKDDILRMQGKSGVLRVLPSNKKVDGLENHSKRNYEEVSKAISSRGVATRAALKQQSLSPFERVDENSSLGASPSKNELRKSKKDSLKKSANRRETLQKNVFHKTRKKKAHISKGKTGLRTKSNSSAESVVKAKQVSESANVSRRTEKQKLRDQLKDILLNAGWTIDLRPRRGRNYEDSVYIPPEGHGGYWSITKAYAVYQERLKRTNKSEGKISSGRNCRTPSVSDPIIPLESLDLLKRVVVNKRRRRIEESEESPKYKGKKVKKKSDKRHPRDQATKGKLTSDSKFSVGSTSYKNHHNGRSRQRGCTLLARGINHKSEADDADYVTYRHKRTVLSWMIDVGVLPINGKVKYMNQRMTKTKLEGWITRDGINCSCCGKILSLSNFGLHAGNKLIHPSQNIFLEDGEISLLKCQLEAWKKQGESERQGFYNIDVNGDDPNDDTCGICGDGGPLICCDGCPSTFHLACLGIEKPPPGDWHCTNCCCRFCGQISTDPSSASYETVSLLLSCHQCEAKYHEDCIPETEYISATSKSTAISFCSSSCRKVFRGLKKILGMKNDIESGFSWTVVRRFDEDSSKSPLQFHQTAESNSKIAVALAVMDECFLPIVDRRSGINLIHNVVYNCGISYCIDVRSNFSRLNYSGFYTFILEHGDEIISVASIRFDFFFSSSPMLYLILNFVDFIASNRIHGTRLAEMPFIGTRNMYRRQGMCRRLLSGIESIQACRGCIGANLYNATDVSLMFVFRMKEYGYGLANYLLVQADGSSLIELEVSQELEVRSINILVFPGTGLLQKPLLENHSSKHDTPVDEVGVIEYDIKDHQDIKSAHDSSELIAAEAEPHNSAQAVGHCGNATEDSSFISDDSADPINNGKSSQYLSVETAGDACTNILSRGGKTSFHSEEKSEVDLTTVQTTELIGNTSDIIENKIVAVDAVKDQQECDIVSNS</sequence>
<evidence type="ECO:0000256" key="6">
    <source>
        <dbReference type="PROSITE-ProRule" id="PRU00146"/>
    </source>
</evidence>
<evidence type="ECO:0000256" key="4">
    <source>
        <dbReference type="ARBA" id="ARBA00022833"/>
    </source>
</evidence>
<dbReference type="InterPro" id="IPR001965">
    <property type="entry name" value="Znf_PHD"/>
</dbReference>
<evidence type="ECO:0000313" key="10">
    <source>
        <dbReference type="Proteomes" id="UP000734854"/>
    </source>
</evidence>
<dbReference type="PROSITE" id="PS50016">
    <property type="entry name" value="ZF_PHD_2"/>
    <property type="match status" value="1"/>
</dbReference>
<dbReference type="InterPro" id="IPR056511">
    <property type="entry name" value="IDM1_C"/>
</dbReference>
<feature type="region of interest" description="Disordered" evidence="7">
    <location>
        <begin position="1070"/>
        <end position="1097"/>
    </location>
</feature>